<organism evidence="1 2">
    <name type="scientific">Stephania yunnanensis</name>
    <dbReference type="NCBI Taxonomy" id="152371"/>
    <lineage>
        <taxon>Eukaryota</taxon>
        <taxon>Viridiplantae</taxon>
        <taxon>Streptophyta</taxon>
        <taxon>Embryophyta</taxon>
        <taxon>Tracheophyta</taxon>
        <taxon>Spermatophyta</taxon>
        <taxon>Magnoliopsida</taxon>
        <taxon>Ranunculales</taxon>
        <taxon>Menispermaceae</taxon>
        <taxon>Menispermoideae</taxon>
        <taxon>Cissampelideae</taxon>
        <taxon>Stephania</taxon>
    </lineage>
</organism>
<accession>A0AAP0FQB5</accession>
<keyword evidence="2" id="KW-1185">Reference proteome</keyword>
<name>A0AAP0FQB5_9MAGN</name>
<protein>
    <submittedName>
        <fullName evidence="1">Uncharacterized protein</fullName>
    </submittedName>
</protein>
<sequence length="74" mass="8569">MWRNQKTKLRGVQQLHTSTIGRCRAVAPLPPFGFANVPKRARFHAIIPLLRGTESQLFNPTFFFLTCIEDRQQD</sequence>
<gene>
    <name evidence="1" type="ORF">Syun_024184</name>
</gene>
<proteinExistence type="predicted"/>
<dbReference type="AlphaFoldDB" id="A0AAP0FQB5"/>
<evidence type="ECO:0000313" key="1">
    <source>
        <dbReference type="EMBL" id="KAK9108173.1"/>
    </source>
</evidence>
<evidence type="ECO:0000313" key="2">
    <source>
        <dbReference type="Proteomes" id="UP001420932"/>
    </source>
</evidence>
<dbReference type="EMBL" id="JBBNAF010000010">
    <property type="protein sequence ID" value="KAK9108173.1"/>
    <property type="molecule type" value="Genomic_DNA"/>
</dbReference>
<reference evidence="1 2" key="1">
    <citation type="submission" date="2024-01" db="EMBL/GenBank/DDBJ databases">
        <title>Genome assemblies of Stephania.</title>
        <authorList>
            <person name="Yang L."/>
        </authorList>
    </citation>
    <scope>NUCLEOTIDE SEQUENCE [LARGE SCALE GENOMIC DNA]</scope>
    <source>
        <strain evidence="1">YNDBR</strain>
        <tissue evidence="1">Leaf</tissue>
    </source>
</reference>
<comment type="caution">
    <text evidence="1">The sequence shown here is derived from an EMBL/GenBank/DDBJ whole genome shotgun (WGS) entry which is preliminary data.</text>
</comment>
<dbReference type="Proteomes" id="UP001420932">
    <property type="component" value="Unassembled WGS sequence"/>
</dbReference>